<accession>A0A0P1A8R9</accession>
<reference evidence="2" key="1">
    <citation type="submission" date="2014-09" db="EMBL/GenBank/DDBJ databases">
        <authorList>
            <person name="Sharma Rahul"/>
            <person name="Thines Marco"/>
        </authorList>
    </citation>
    <scope>NUCLEOTIDE SEQUENCE [LARGE SCALE GENOMIC DNA]</scope>
</reference>
<dbReference type="Proteomes" id="UP000054928">
    <property type="component" value="Unassembled WGS sequence"/>
</dbReference>
<evidence type="ECO:0000313" key="1">
    <source>
        <dbReference type="EMBL" id="CEG36454.1"/>
    </source>
</evidence>
<evidence type="ECO:0000313" key="2">
    <source>
        <dbReference type="Proteomes" id="UP000054928"/>
    </source>
</evidence>
<protein>
    <submittedName>
        <fullName evidence="1">Uncharacterized protein</fullName>
    </submittedName>
</protein>
<name>A0A0P1A8R9_PLAHL</name>
<dbReference type="EMBL" id="CCYD01000207">
    <property type="protein sequence ID" value="CEG36454.1"/>
    <property type="molecule type" value="Genomic_DNA"/>
</dbReference>
<dbReference type="GeneID" id="36398059"/>
<keyword evidence="2" id="KW-1185">Reference proteome</keyword>
<proteinExistence type="predicted"/>
<organism evidence="1 2">
    <name type="scientific">Plasmopara halstedii</name>
    <name type="common">Downy mildew of sunflower</name>
    <dbReference type="NCBI Taxonomy" id="4781"/>
    <lineage>
        <taxon>Eukaryota</taxon>
        <taxon>Sar</taxon>
        <taxon>Stramenopiles</taxon>
        <taxon>Oomycota</taxon>
        <taxon>Peronosporomycetes</taxon>
        <taxon>Peronosporales</taxon>
        <taxon>Peronosporaceae</taxon>
        <taxon>Plasmopara</taxon>
    </lineage>
</organism>
<dbReference type="RefSeq" id="XP_024572823.1">
    <property type="nucleotide sequence ID" value="XM_024720989.1"/>
</dbReference>
<sequence length="53" mass="6379">MSWCHRQTRTAEGILKKESVKSIRWSHRAFYHALRDIRVEFSSLLLNSSFKRD</sequence>
<dbReference type="AlphaFoldDB" id="A0A0P1A8R9"/>